<evidence type="ECO:0000313" key="1">
    <source>
        <dbReference type="EMBL" id="EDV53848.1"/>
    </source>
</evidence>
<dbReference type="HOGENOM" id="CLU_3108553_0_0_1"/>
<protein>
    <submittedName>
        <fullName evidence="1">GG11296</fullName>
    </submittedName>
</protein>
<dbReference type="EMBL" id="CH954182">
    <property type="protein sequence ID" value="EDV53848.1"/>
    <property type="molecule type" value="Genomic_DNA"/>
</dbReference>
<dbReference type="AlphaFoldDB" id="B3P728"/>
<sequence length="51" mass="5677">MPSSSAQLVSGVDLVPRKPLLLLLLMMMEMKMGPQMEAVDQEEDSAVELRM</sequence>
<keyword evidence="2" id="KW-1185">Reference proteome</keyword>
<dbReference type="OMA" id="CFYTRYS"/>
<dbReference type="Proteomes" id="UP000008711">
    <property type="component" value="Unassembled WGS sequence"/>
</dbReference>
<gene>
    <name evidence="1" type="primary">Dere\GG11296</name>
    <name evidence="1" type="ORF">Dere_GG11296</name>
</gene>
<evidence type="ECO:0000313" key="2">
    <source>
        <dbReference type="Proteomes" id="UP000008711"/>
    </source>
</evidence>
<accession>B3P728</accession>
<reference evidence="1 2" key="2">
    <citation type="journal article" date="2008" name="Bioinformatics">
        <title>Assembly reconciliation.</title>
        <authorList>
            <person name="Zimin A.V."/>
            <person name="Smith D.R."/>
            <person name="Sutton G."/>
            <person name="Yorke J.A."/>
        </authorList>
    </citation>
    <scope>NUCLEOTIDE SEQUENCE [LARGE SCALE GENOMIC DNA]</scope>
    <source>
        <strain evidence="1 2">TSC#14021-0224.01</strain>
    </source>
</reference>
<name>B3P728_DROER</name>
<organism evidence="1 2">
    <name type="scientific">Drosophila erecta</name>
    <name type="common">Fruit fly</name>
    <dbReference type="NCBI Taxonomy" id="7220"/>
    <lineage>
        <taxon>Eukaryota</taxon>
        <taxon>Metazoa</taxon>
        <taxon>Ecdysozoa</taxon>
        <taxon>Arthropoda</taxon>
        <taxon>Hexapoda</taxon>
        <taxon>Insecta</taxon>
        <taxon>Pterygota</taxon>
        <taxon>Neoptera</taxon>
        <taxon>Endopterygota</taxon>
        <taxon>Diptera</taxon>
        <taxon>Brachycera</taxon>
        <taxon>Muscomorpha</taxon>
        <taxon>Ephydroidea</taxon>
        <taxon>Drosophilidae</taxon>
        <taxon>Drosophila</taxon>
        <taxon>Sophophora</taxon>
    </lineage>
</organism>
<proteinExistence type="predicted"/>
<reference evidence="1 2" key="1">
    <citation type="journal article" date="2007" name="Nature">
        <title>Evolution of genes and genomes on the Drosophila phylogeny.</title>
        <authorList>
            <consortium name="Drosophila 12 Genomes Consortium"/>
            <person name="Clark A.G."/>
            <person name="Eisen M.B."/>
            <person name="Smith D.R."/>
            <person name="Bergman C.M."/>
            <person name="Oliver B."/>
            <person name="Markow T.A."/>
            <person name="Kaufman T.C."/>
            <person name="Kellis M."/>
            <person name="Gelbart W."/>
            <person name="Iyer V.N."/>
            <person name="Pollard D.A."/>
            <person name="Sackton T.B."/>
            <person name="Larracuente A.M."/>
            <person name="Singh N.D."/>
            <person name="Abad J.P."/>
            <person name="Abt D.N."/>
            <person name="Adryan B."/>
            <person name="Aguade M."/>
            <person name="Akashi H."/>
            <person name="Anderson W.W."/>
            <person name="Aquadro C.F."/>
            <person name="Ardell D.H."/>
            <person name="Arguello R."/>
            <person name="Artieri C.G."/>
            <person name="Barbash D.A."/>
            <person name="Barker D."/>
            <person name="Barsanti P."/>
            <person name="Batterham P."/>
            <person name="Batzoglou S."/>
            <person name="Begun D."/>
            <person name="Bhutkar A."/>
            <person name="Blanco E."/>
            <person name="Bosak S.A."/>
            <person name="Bradley R.K."/>
            <person name="Brand A.D."/>
            <person name="Brent M.R."/>
            <person name="Brooks A.N."/>
            <person name="Brown R.H."/>
            <person name="Butlin R.K."/>
            <person name="Caggese C."/>
            <person name="Calvi B.R."/>
            <person name="Bernardo de Carvalho A."/>
            <person name="Caspi A."/>
            <person name="Castrezana S."/>
            <person name="Celniker S.E."/>
            <person name="Chang J.L."/>
            <person name="Chapple C."/>
            <person name="Chatterji S."/>
            <person name="Chinwalla A."/>
            <person name="Civetta A."/>
            <person name="Clifton S.W."/>
            <person name="Comeron J.M."/>
            <person name="Costello J.C."/>
            <person name="Coyne J.A."/>
            <person name="Daub J."/>
            <person name="David R.G."/>
            <person name="Delcher A.L."/>
            <person name="Delehaunty K."/>
            <person name="Do C.B."/>
            <person name="Ebling H."/>
            <person name="Edwards K."/>
            <person name="Eickbush T."/>
            <person name="Evans J.D."/>
            <person name="Filipski A."/>
            <person name="Findeiss S."/>
            <person name="Freyhult E."/>
            <person name="Fulton L."/>
            <person name="Fulton R."/>
            <person name="Garcia A.C."/>
            <person name="Gardiner A."/>
            <person name="Garfield D.A."/>
            <person name="Garvin B.E."/>
            <person name="Gibson G."/>
            <person name="Gilbert D."/>
            <person name="Gnerre S."/>
            <person name="Godfrey J."/>
            <person name="Good R."/>
            <person name="Gotea V."/>
            <person name="Gravely B."/>
            <person name="Greenberg A.J."/>
            <person name="Griffiths-Jones S."/>
            <person name="Gross S."/>
            <person name="Guigo R."/>
            <person name="Gustafson E.A."/>
            <person name="Haerty W."/>
            <person name="Hahn M.W."/>
            <person name="Halligan D.L."/>
            <person name="Halpern A.L."/>
            <person name="Halter G.M."/>
            <person name="Han M.V."/>
            <person name="Heger A."/>
            <person name="Hillier L."/>
            <person name="Hinrichs A.S."/>
            <person name="Holmes I."/>
            <person name="Hoskins R.A."/>
            <person name="Hubisz M.J."/>
            <person name="Hultmark D."/>
            <person name="Huntley M.A."/>
            <person name="Jaffe D.B."/>
            <person name="Jagadeeshan S."/>
            <person name="Jeck W.R."/>
            <person name="Johnson J."/>
            <person name="Jones C.D."/>
            <person name="Jordan W.C."/>
            <person name="Karpen G.H."/>
            <person name="Kataoka E."/>
            <person name="Keightley P.D."/>
            <person name="Kheradpour P."/>
            <person name="Kirkness E.F."/>
            <person name="Koerich L.B."/>
            <person name="Kristiansen K."/>
            <person name="Kudrna D."/>
            <person name="Kulathinal R.J."/>
            <person name="Kumar S."/>
            <person name="Kwok R."/>
            <person name="Lander E."/>
            <person name="Langley C.H."/>
            <person name="Lapoint R."/>
            <person name="Lazzaro B.P."/>
            <person name="Lee S.J."/>
            <person name="Levesque L."/>
            <person name="Li R."/>
            <person name="Lin C.F."/>
            <person name="Lin M.F."/>
            <person name="Lindblad-Toh K."/>
            <person name="Llopart A."/>
            <person name="Long M."/>
            <person name="Low L."/>
            <person name="Lozovsky E."/>
            <person name="Lu J."/>
            <person name="Luo M."/>
            <person name="Machado C.A."/>
            <person name="Makalowski W."/>
            <person name="Marzo M."/>
            <person name="Matsuda M."/>
            <person name="Matzkin L."/>
            <person name="McAllister B."/>
            <person name="McBride C.S."/>
            <person name="McKernan B."/>
            <person name="McKernan K."/>
            <person name="Mendez-Lago M."/>
            <person name="Minx P."/>
            <person name="Mollenhauer M.U."/>
            <person name="Montooth K."/>
            <person name="Mount S.M."/>
            <person name="Mu X."/>
            <person name="Myers E."/>
            <person name="Negre B."/>
            <person name="Newfeld S."/>
            <person name="Nielsen R."/>
            <person name="Noor M.A."/>
            <person name="O'Grady P."/>
            <person name="Pachter L."/>
            <person name="Papaceit M."/>
            <person name="Parisi M.J."/>
            <person name="Parisi M."/>
            <person name="Parts L."/>
            <person name="Pedersen J.S."/>
            <person name="Pesole G."/>
            <person name="Phillippy A.M."/>
            <person name="Ponting C.P."/>
            <person name="Pop M."/>
            <person name="Porcelli D."/>
            <person name="Powell J.R."/>
            <person name="Prohaska S."/>
            <person name="Pruitt K."/>
            <person name="Puig M."/>
            <person name="Quesneville H."/>
            <person name="Ram K.R."/>
            <person name="Rand D."/>
            <person name="Rasmussen M.D."/>
            <person name="Reed L.K."/>
            <person name="Reenan R."/>
            <person name="Reily A."/>
            <person name="Remington K.A."/>
            <person name="Rieger T.T."/>
            <person name="Ritchie M.G."/>
            <person name="Robin C."/>
            <person name="Rogers Y.H."/>
            <person name="Rohde C."/>
            <person name="Rozas J."/>
            <person name="Rubenfield M.J."/>
            <person name="Ruiz A."/>
            <person name="Russo S."/>
            <person name="Salzberg S.L."/>
            <person name="Sanchez-Gracia A."/>
            <person name="Saranga D.J."/>
            <person name="Sato H."/>
            <person name="Schaeffer S.W."/>
            <person name="Schatz M.C."/>
            <person name="Schlenke T."/>
            <person name="Schwartz R."/>
            <person name="Segarra C."/>
            <person name="Singh R.S."/>
            <person name="Sirot L."/>
            <person name="Sirota M."/>
            <person name="Sisneros N.B."/>
            <person name="Smith C.D."/>
            <person name="Smith T.F."/>
            <person name="Spieth J."/>
            <person name="Stage D.E."/>
            <person name="Stark A."/>
            <person name="Stephan W."/>
            <person name="Strausberg R.L."/>
            <person name="Strempel S."/>
            <person name="Sturgill D."/>
            <person name="Sutton G."/>
            <person name="Sutton G.G."/>
            <person name="Tao W."/>
            <person name="Teichmann S."/>
            <person name="Tobari Y.N."/>
            <person name="Tomimura Y."/>
            <person name="Tsolas J.M."/>
            <person name="Valente V.L."/>
            <person name="Venter E."/>
            <person name="Venter J.C."/>
            <person name="Vicario S."/>
            <person name="Vieira F.G."/>
            <person name="Vilella A.J."/>
            <person name="Villasante A."/>
            <person name="Walenz B."/>
            <person name="Wang J."/>
            <person name="Wasserman M."/>
            <person name="Watts T."/>
            <person name="Wilson D."/>
            <person name="Wilson R.K."/>
            <person name="Wing R.A."/>
            <person name="Wolfner M.F."/>
            <person name="Wong A."/>
            <person name="Wong G.K."/>
            <person name="Wu C.I."/>
            <person name="Wu G."/>
            <person name="Yamamoto D."/>
            <person name="Yang H.P."/>
            <person name="Yang S.P."/>
            <person name="Yorke J.A."/>
            <person name="Yoshida K."/>
            <person name="Zdobnov E."/>
            <person name="Zhang P."/>
            <person name="Zhang Y."/>
            <person name="Zimin A.V."/>
            <person name="Baldwin J."/>
            <person name="Abdouelleil A."/>
            <person name="Abdulkadir J."/>
            <person name="Abebe A."/>
            <person name="Abera B."/>
            <person name="Abreu J."/>
            <person name="Acer S.C."/>
            <person name="Aftuck L."/>
            <person name="Alexander A."/>
            <person name="An P."/>
            <person name="Anderson E."/>
            <person name="Anderson S."/>
            <person name="Arachi H."/>
            <person name="Azer M."/>
            <person name="Bachantsang P."/>
            <person name="Barry A."/>
            <person name="Bayul T."/>
            <person name="Berlin A."/>
            <person name="Bessette D."/>
            <person name="Bloom T."/>
            <person name="Blye J."/>
            <person name="Boguslavskiy L."/>
            <person name="Bonnet C."/>
            <person name="Boukhgalter B."/>
            <person name="Bourzgui I."/>
            <person name="Brown A."/>
            <person name="Cahill P."/>
            <person name="Channer S."/>
            <person name="Cheshatsang Y."/>
            <person name="Chuda L."/>
            <person name="Citroen M."/>
            <person name="Collymore A."/>
            <person name="Cooke P."/>
            <person name="Costello M."/>
            <person name="D'Aco K."/>
            <person name="Daza R."/>
            <person name="De Haan G."/>
            <person name="DeGray S."/>
            <person name="DeMaso C."/>
            <person name="Dhargay N."/>
            <person name="Dooley K."/>
            <person name="Dooley E."/>
            <person name="Doricent M."/>
            <person name="Dorje P."/>
            <person name="Dorjee K."/>
            <person name="Dupes A."/>
            <person name="Elong R."/>
            <person name="Falk J."/>
            <person name="Farina A."/>
            <person name="Faro S."/>
            <person name="Ferguson D."/>
            <person name="Fisher S."/>
            <person name="Foley C.D."/>
            <person name="Franke A."/>
            <person name="Friedrich D."/>
            <person name="Gadbois L."/>
            <person name="Gearin G."/>
            <person name="Gearin C.R."/>
            <person name="Giannoukos G."/>
            <person name="Goode T."/>
            <person name="Graham J."/>
            <person name="Grandbois E."/>
            <person name="Grewal S."/>
            <person name="Gyaltsen K."/>
            <person name="Hafez N."/>
            <person name="Hagos B."/>
            <person name="Hall J."/>
            <person name="Henson C."/>
            <person name="Hollinger A."/>
            <person name="Honan T."/>
            <person name="Huard M.D."/>
            <person name="Hughes L."/>
            <person name="Hurhula B."/>
            <person name="Husby M.E."/>
            <person name="Kamat A."/>
            <person name="Kanga B."/>
            <person name="Kashin S."/>
            <person name="Khazanovich D."/>
            <person name="Kisner P."/>
            <person name="Lance K."/>
            <person name="Lara M."/>
            <person name="Lee W."/>
            <person name="Lennon N."/>
            <person name="Letendre F."/>
            <person name="LeVine R."/>
            <person name="Lipovsky A."/>
            <person name="Liu X."/>
            <person name="Liu J."/>
            <person name="Liu S."/>
            <person name="Lokyitsang T."/>
            <person name="Lokyitsang Y."/>
            <person name="Lubonja R."/>
            <person name="Lui A."/>
            <person name="MacDonald P."/>
            <person name="Magnisalis V."/>
            <person name="Maru K."/>
            <person name="Matthews C."/>
            <person name="McCusker W."/>
            <person name="McDonough S."/>
            <person name="Mehta T."/>
            <person name="Meldrim J."/>
            <person name="Meneus L."/>
            <person name="Mihai O."/>
            <person name="Mihalev A."/>
            <person name="Mihova T."/>
            <person name="Mittelman R."/>
            <person name="Mlenga V."/>
            <person name="Montmayeur A."/>
            <person name="Mulrain L."/>
            <person name="Navidi A."/>
            <person name="Naylor J."/>
            <person name="Negash T."/>
            <person name="Nguyen T."/>
            <person name="Nguyen N."/>
            <person name="Nicol R."/>
            <person name="Norbu C."/>
            <person name="Norbu N."/>
            <person name="Novod N."/>
            <person name="O'Neill B."/>
            <person name="Osman S."/>
            <person name="Markiewicz E."/>
            <person name="Oyono O.L."/>
            <person name="Patti C."/>
            <person name="Phunkhang P."/>
            <person name="Pierre F."/>
            <person name="Priest M."/>
            <person name="Raghuraman S."/>
            <person name="Rege F."/>
            <person name="Reyes R."/>
            <person name="Rise C."/>
            <person name="Rogov P."/>
            <person name="Ross K."/>
            <person name="Ryan E."/>
            <person name="Settipalli S."/>
            <person name="Shea T."/>
            <person name="Sherpa N."/>
            <person name="Shi L."/>
            <person name="Shih D."/>
            <person name="Sparrow T."/>
            <person name="Spaulding J."/>
            <person name="Stalker J."/>
            <person name="Stange-Thomann N."/>
            <person name="Stavropoulos S."/>
            <person name="Stone C."/>
            <person name="Strader C."/>
            <person name="Tesfaye S."/>
            <person name="Thomson T."/>
            <person name="Thoulutsang Y."/>
            <person name="Thoulutsang D."/>
            <person name="Topham K."/>
            <person name="Topping I."/>
            <person name="Tsamla T."/>
            <person name="Vassiliev H."/>
            <person name="Vo A."/>
            <person name="Wangchuk T."/>
            <person name="Wangdi T."/>
            <person name="Weiand M."/>
            <person name="Wilkinson J."/>
            <person name="Wilson A."/>
            <person name="Yadav S."/>
            <person name="Young G."/>
            <person name="Yu Q."/>
            <person name="Zembek L."/>
            <person name="Zhong D."/>
            <person name="Zimmer A."/>
            <person name="Zwirko Z."/>
            <person name="Jaffe D.B."/>
            <person name="Alvarez P."/>
            <person name="Brockman W."/>
            <person name="Butler J."/>
            <person name="Chin C."/>
            <person name="Gnerre S."/>
            <person name="Grabherr M."/>
            <person name="Kleber M."/>
            <person name="Mauceli E."/>
            <person name="MacCallum I."/>
        </authorList>
    </citation>
    <scope>NUCLEOTIDE SEQUENCE [LARGE SCALE GENOMIC DNA]</scope>
    <source>
        <strain evidence="1 2">TSC#14021-0224.01</strain>
    </source>
</reference>